<keyword evidence="3 4" id="KW-0012">Acyltransferase</keyword>
<dbReference type="GO" id="GO:0005737">
    <property type="term" value="C:cytoplasm"/>
    <property type="evidence" value="ECO:0007669"/>
    <property type="project" value="UniProtKB-SubCell"/>
</dbReference>
<comment type="caution">
    <text evidence="7">The sequence shown here is derived from an EMBL/GenBank/DDBJ whole genome shotgun (WGS) entry which is preliminary data.</text>
</comment>
<dbReference type="PANTHER" id="PTHR21367">
    <property type="entry name" value="ARGININE-TRNA-PROTEIN TRANSFERASE 1"/>
    <property type="match status" value="1"/>
</dbReference>
<gene>
    <name evidence="4" type="primary">bpt</name>
    <name evidence="7" type="ORF">CKO25_01275</name>
</gene>
<protein>
    <recommendedName>
        <fullName evidence="4">Aspartate/glutamate leucyltransferase</fullName>
        <ecNumber evidence="4">2.3.2.29</ecNumber>
    </recommendedName>
</protein>
<proteinExistence type="inferred from homology"/>
<dbReference type="InterPro" id="IPR016181">
    <property type="entry name" value="Acyl_CoA_acyltransferase"/>
</dbReference>
<evidence type="ECO:0000256" key="3">
    <source>
        <dbReference type="ARBA" id="ARBA00023315"/>
    </source>
</evidence>
<comment type="catalytic activity">
    <reaction evidence="4">
        <text>N-terminal L-aspartyl-[protein] + L-leucyl-tRNA(Leu) = N-terminal L-leucyl-L-aspartyl-[protein] + tRNA(Leu) + H(+)</text>
        <dbReference type="Rhea" id="RHEA:50420"/>
        <dbReference type="Rhea" id="RHEA-COMP:9613"/>
        <dbReference type="Rhea" id="RHEA-COMP:9622"/>
        <dbReference type="Rhea" id="RHEA-COMP:12669"/>
        <dbReference type="Rhea" id="RHEA-COMP:12674"/>
        <dbReference type="ChEBI" id="CHEBI:15378"/>
        <dbReference type="ChEBI" id="CHEBI:64720"/>
        <dbReference type="ChEBI" id="CHEBI:78442"/>
        <dbReference type="ChEBI" id="CHEBI:78494"/>
        <dbReference type="ChEBI" id="CHEBI:133042"/>
        <dbReference type="EC" id="2.3.2.29"/>
    </reaction>
</comment>
<evidence type="ECO:0000313" key="7">
    <source>
        <dbReference type="EMBL" id="MBK1643305.1"/>
    </source>
</evidence>
<dbReference type="Pfam" id="PF04377">
    <property type="entry name" value="ATE_C"/>
    <property type="match status" value="1"/>
</dbReference>
<dbReference type="RefSeq" id="WP_200386087.1">
    <property type="nucleotide sequence ID" value="NZ_NRSD01000001.1"/>
</dbReference>
<dbReference type="Proteomes" id="UP001138802">
    <property type="component" value="Unassembled WGS sequence"/>
</dbReference>
<dbReference type="InterPro" id="IPR030700">
    <property type="entry name" value="N-end_Aminoacyl_Trfase"/>
</dbReference>
<accession>A0A9X0WEY1</accession>
<organism evidence="7 8">
    <name type="scientific">Thiocapsa imhoffii</name>
    <dbReference type="NCBI Taxonomy" id="382777"/>
    <lineage>
        <taxon>Bacteria</taxon>
        <taxon>Pseudomonadati</taxon>
        <taxon>Pseudomonadota</taxon>
        <taxon>Gammaproteobacteria</taxon>
        <taxon>Chromatiales</taxon>
        <taxon>Chromatiaceae</taxon>
        <taxon>Thiocapsa</taxon>
    </lineage>
</organism>
<feature type="domain" description="N-end rule aminoacyl transferase C-terminal" evidence="6">
    <location>
        <begin position="112"/>
        <end position="236"/>
    </location>
</feature>
<evidence type="ECO:0000313" key="8">
    <source>
        <dbReference type="Proteomes" id="UP001138802"/>
    </source>
</evidence>
<dbReference type="NCBIfam" id="NF002342">
    <property type="entry name" value="PRK01305.1-3"/>
    <property type="match status" value="1"/>
</dbReference>
<dbReference type="PANTHER" id="PTHR21367:SF1">
    <property type="entry name" value="ARGINYL-TRNA--PROTEIN TRANSFERASE 1"/>
    <property type="match status" value="1"/>
</dbReference>
<evidence type="ECO:0000259" key="6">
    <source>
        <dbReference type="Pfam" id="PF04377"/>
    </source>
</evidence>
<dbReference type="Pfam" id="PF04376">
    <property type="entry name" value="ATE_N"/>
    <property type="match status" value="1"/>
</dbReference>
<dbReference type="GO" id="GO:0071596">
    <property type="term" value="P:ubiquitin-dependent protein catabolic process via the N-end rule pathway"/>
    <property type="evidence" value="ECO:0007669"/>
    <property type="project" value="InterPro"/>
</dbReference>
<dbReference type="GO" id="GO:0008914">
    <property type="term" value="F:leucyl-tRNA--protein transferase activity"/>
    <property type="evidence" value="ECO:0007669"/>
    <property type="project" value="UniProtKB-UniRule"/>
</dbReference>
<dbReference type="InterPro" id="IPR017138">
    <property type="entry name" value="Asp_Glu_LeuTrfase"/>
</dbReference>
<keyword evidence="8" id="KW-1185">Reference proteome</keyword>
<dbReference type="SUPFAM" id="SSF55729">
    <property type="entry name" value="Acyl-CoA N-acyltransferases (Nat)"/>
    <property type="match status" value="1"/>
</dbReference>
<keyword evidence="2 4" id="KW-0808">Transferase</keyword>
<dbReference type="EMBL" id="NRSD01000001">
    <property type="protein sequence ID" value="MBK1643305.1"/>
    <property type="molecule type" value="Genomic_DNA"/>
</dbReference>
<name>A0A9X0WEY1_9GAMM</name>
<comment type="subcellular location">
    <subcellularLocation>
        <location evidence="4">Cytoplasm</location>
    </subcellularLocation>
</comment>
<feature type="domain" description="N-end aminoacyl transferase N-terminal" evidence="5">
    <location>
        <begin position="21"/>
        <end position="91"/>
    </location>
</feature>
<dbReference type="InterPro" id="IPR007471">
    <property type="entry name" value="N-end_Aminoacyl_Trfase_N"/>
</dbReference>
<comment type="function">
    <text evidence="4">Functions in the N-end rule pathway of protein degradation where it conjugates Leu from its aminoacyl-tRNA to the N-termini of proteins containing an N-terminal aspartate or glutamate.</text>
</comment>
<sequence length="257" mass="29392">MHAGAIPLNRHHLALYLTGEHPCSYLDGRQARTLFVDPHAQLDGATYESLLEQGFRRSGTHVYRPACRGCAACIPARIPVEAFVPNRSQRRNWRHNAADIRLTAATPSFQPEHFALYQRYLATRHPGGIMSTDATEEAYRRFLVESWGGATRFLEMRLGTRLLAVAITDVLARGLSAVYTFFEPAMSRRALGTFAVLAQIETARHQQRPYLYLGYWLHDSPKMRYKEHFRPLEILDGRQWRRVERGESISLGEPSRT</sequence>
<evidence type="ECO:0000256" key="4">
    <source>
        <dbReference type="HAMAP-Rule" id="MF_00689"/>
    </source>
</evidence>
<dbReference type="PIRSF" id="PIRSF037208">
    <property type="entry name" value="ATE_pro_prd"/>
    <property type="match status" value="1"/>
</dbReference>
<evidence type="ECO:0000256" key="2">
    <source>
        <dbReference type="ARBA" id="ARBA00022679"/>
    </source>
</evidence>
<comment type="similarity">
    <text evidence="4">Belongs to the R-transferase family. Bpt subfamily.</text>
</comment>
<evidence type="ECO:0000259" key="5">
    <source>
        <dbReference type="Pfam" id="PF04376"/>
    </source>
</evidence>
<comment type="catalytic activity">
    <reaction evidence="4">
        <text>N-terminal L-glutamyl-[protein] + L-leucyl-tRNA(Leu) = N-terminal L-leucyl-L-glutamyl-[protein] + tRNA(Leu) + H(+)</text>
        <dbReference type="Rhea" id="RHEA:50412"/>
        <dbReference type="Rhea" id="RHEA-COMP:9613"/>
        <dbReference type="Rhea" id="RHEA-COMP:9622"/>
        <dbReference type="Rhea" id="RHEA-COMP:12664"/>
        <dbReference type="Rhea" id="RHEA-COMP:12668"/>
        <dbReference type="ChEBI" id="CHEBI:15378"/>
        <dbReference type="ChEBI" id="CHEBI:64721"/>
        <dbReference type="ChEBI" id="CHEBI:78442"/>
        <dbReference type="ChEBI" id="CHEBI:78494"/>
        <dbReference type="ChEBI" id="CHEBI:133041"/>
        <dbReference type="EC" id="2.3.2.29"/>
    </reaction>
</comment>
<dbReference type="InterPro" id="IPR007472">
    <property type="entry name" value="N-end_Aminoacyl_Trfase_C"/>
</dbReference>
<evidence type="ECO:0000256" key="1">
    <source>
        <dbReference type="ARBA" id="ARBA00022490"/>
    </source>
</evidence>
<dbReference type="HAMAP" id="MF_00689">
    <property type="entry name" value="Bpt"/>
    <property type="match status" value="1"/>
</dbReference>
<dbReference type="NCBIfam" id="NF002341">
    <property type="entry name" value="PRK01305.1-1"/>
    <property type="match status" value="1"/>
</dbReference>
<dbReference type="GO" id="GO:0004057">
    <property type="term" value="F:arginyl-tRNA--protein transferase activity"/>
    <property type="evidence" value="ECO:0007669"/>
    <property type="project" value="InterPro"/>
</dbReference>
<reference evidence="7 8" key="1">
    <citation type="journal article" date="2020" name="Microorganisms">
        <title>Osmotic Adaptation and Compatible Solute Biosynthesis of Phototrophic Bacteria as Revealed from Genome Analyses.</title>
        <authorList>
            <person name="Imhoff J.F."/>
            <person name="Rahn T."/>
            <person name="Kunzel S."/>
            <person name="Keller A."/>
            <person name="Neulinger S.C."/>
        </authorList>
    </citation>
    <scope>NUCLEOTIDE SEQUENCE [LARGE SCALE GENOMIC DNA]</scope>
    <source>
        <strain evidence="7 8">DSM 21303</strain>
    </source>
</reference>
<dbReference type="AlphaFoldDB" id="A0A9X0WEY1"/>
<dbReference type="EC" id="2.3.2.29" evidence="4"/>
<keyword evidence="1 4" id="KW-0963">Cytoplasm</keyword>
<dbReference type="NCBIfam" id="NF002346">
    <property type="entry name" value="PRK01305.2-3"/>
    <property type="match status" value="1"/>
</dbReference>